<gene>
    <name evidence="3" type="ORF">SKAU_G00068360</name>
</gene>
<dbReference type="AlphaFoldDB" id="A0A9Q1G6P9"/>
<dbReference type="Proteomes" id="UP001152622">
    <property type="component" value="Chromosome 2"/>
</dbReference>
<evidence type="ECO:0000256" key="2">
    <source>
        <dbReference type="SAM" id="SignalP"/>
    </source>
</evidence>
<protein>
    <submittedName>
        <fullName evidence="3">Uncharacterized protein</fullName>
    </submittedName>
</protein>
<feature type="signal peptide" evidence="2">
    <location>
        <begin position="1"/>
        <end position="21"/>
    </location>
</feature>
<dbReference type="EMBL" id="JAINUF010000002">
    <property type="protein sequence ID" value="KAJ8376256.1"/>
    <property type="molecule type" value="Genomic_DNA"/>
</dbReference>
<evidence type="ECO:0000313" key="3">
    <source>
        <dbReference type="EMBL" id="KAJ8376256.1"/>
    </source>
</evidence>
<reference evidence="3" key="1">
    <citation type="journal article" date="2023" name="Science">
        <title>Genome structures resolve the early diversification of teleost fishes.</title>
        <authorList>
            <person name="Parey E."/>
            <person name="Louis A."/>
            <person name="Montfort J."/>
            <person name="Bouchez O."/>
            <person name="Roques C."/>
            <person name="Iampietro C."/>
            <person name="Lluch J."/>
            <person name="Castinel A."/>
            <person name="Donnadieu C."/>
            <person name="Desvignes T."/>
            <person name="Floi Bucao C."/>
            <person name="Jouanno E."/>
            <person name="Wen M."/>
            <person name="Mejri S."/>
            <person name="Dirks R."/>
            <person name="Jansen H."/>
            <person name="Henkel C."/>
            <person name="Chen W.J."/>
            <person name="Zahm M."/>
            <person name="Cabau C."/>
            <person name="Klopp C."/>
            <person name="Thompson A.W."/>
            <person name="Robinson-Rechavi M."/>
            <person name="Braasch I."/>
            <person name="Lecointre G."/>
            <person name="Bobe J."/>
            <person name="Postlethwait J.H."/>
            <person name="Berthelot C."/>
            <person name="Roest Crollius H."/>
            <person name="Guiguen Y."/>
        </authorList>
    </citation>
    <scope>NUCLEOTIDE SEQUENCE</scope>
    <source>
        <strain evidence="3">WJC10195</strain>
    </source>
</reference>
<keyword evidence="2" id="KW-0732">Signal</keyword>
<organism evidence="3 4">
    <name type="scientific">Synaphobranchus kaupii</name>
    <name type="common">Kaup's arrowtooth eel</name>
    <dbReference type="NCBI Taxonomy" id="118154"/>
    <lineage>
        <taxon>Eukaryota</taxon>
        <taxon>Metazoa</taxon>
        <taxon>Chordata</taxon>
        <taxon>Craniata</taxon>
        <taxon>Vertebrata</taxon>
        <taxon>Euteleostomi</taxon>
        <taxon>Actinopterygii</taxon>
        <taxon>Neopterygii</taxon>
        <taxon>Teleostei</taxon>
        <taxon>Anguilliformes</taxon>
        <taxon>Synaphobranchidae</taxon>
        <taxon>Synaphobranchus</taxon>
    </lineage>
</organism>
<sequence>MSLLPSQTDLAAMLFAPLSVAILACKDTWEMKGTSSCRKRRRGTLRRSPSAPRHPPAMSPLGWRNHFPPTEPRGDRRYYCCFGSVTASGERGIQNAGGWPTARSRRAVHGRVALKRQGANPQCHERERKGTRRLDEITNNPPRLFRPGGNRGGMSLIFTTGSVPSQAPALFSQRRRLTPGVSGSLIAPRSP</sequence>
<keyword evidence="4" id="KW-1185">Reference proteome</keyword>
<evidence type="ECO:0000256" key="1">
    <source>
        <dbReference type="SAM" id="MobiDB-lite"/>
    </source>
</evidence>
<name>A0A9Q1G6P9_SYNKA</name>
<comment type="caution">
    <text evidence="3">The sequence shown here is derived from an EMBL/GenBank/DDBJ whole genome shotgun (WGS) entry which is preliminary data.</text>
</comment>
<accession>A0A9Q1G6P9</accession>
<feature type="chain" id="PRO_5040283356" evidence="2">
    <location>
        <begin position="22"/>
        <end position="191"/>
    </location>
</feature>
<feature type="region of interest" description="Disordered" evidence="1">
    <location>
        <begin position="35"/>
        <end position="68"/>
    </location>
</feature>
<evidence type="ECO:0000313" key="4">
    <source>
        <dbReference type="Proteomes" id="UP001152622"/>
    </source>
</evidence>
<proteinExistence type="predicted"/>